<evidence type="ECO:0000313" key="3">
    <source>
        <dbReference type="Proteomes" id="UP000199705"/>
    </source>
</evidence>
<accession>A0A1G8AHJ5</accession>
<name>A0A1G8AHJ5_9SPHI</name>
<dbReference type="STRING" id="551996.SAMN05192573_107199"/>
<dbReference type="InterPro" id="IPR007372">
    <property type="entry name" value="Lipid/polyisoprenoid-bd_YceI"/>
</dbReference>
<keyword evidence="3" id="KW-1185">Reference proteome</keyword>
<evidence type="ECO:0000259" key="1">
    <source>
        <dbReference type="SMART" id="SM00867"/>
    </source>
</evidence>
<dbReference type="Pfam" id="PF04264">
    <property type="entry name" value="YceI"/>
    <property type="match status" value="1"/>
</dbReference>
<dbReference type="PANTHER" id="PTHR34406:SF1">
    <property type="entry name" value="PROTEIN YCEI"/>
    <property type="match status" value="1"/>
</dbReference>
<dbReference type="AlphaFoldDB" id="A0A1G8AHJ5"/>
<feature type="domain" description="Lipid/polyisoprenoid-binding YceI-like" evidence="1">
    <location>
        <begin position="13"/>
        <end position="182"/>
    </location>
</feature>
<dbReference type="Gene3D" id="2.40.128.110">
    <property type="entry name" value="Lipid/polyisoprenoid-binding, YceI-like"/>
    <property type="match status" value="1"/>
</dbReference>
<proteinExistence type="predicted"/>
<evidence type="ECO:0000313" key="2">
    <source>
        <dbReference type="EMBL" id="SDH20381.1"/>
    </source>
</evidence>
<sequence>MILKSINKMATTKWIIDPMHSEIQFKVKHLMISTVTGNIKKFEATLETEDDNFATAKGSFSADINSITTFNEQRDGHLNSADFFDAANHPKLTFVTESVEQADDENYKVHGTFTLRGVSKKITLNAEFGGINQDQRGNTRMGFSLTGKINRKDFDVSFGLLSEATSAVVSNEVKLIANVQFVKQ</sequence>
<reference evidence="3" key="1">
    <citation type="submission" date="2016-10" db="EMBL/GenBank/DDBJ databases">
        <authorList>
            <person name="Varghese N."/>
            <person name="Submissions S."/>
        </authorList>
    </citation>
    <scope>NUCLEOTIDE SEQUENCE [LARGE SCALE GENOMIC DNA]</scope>
    <source>
        <strain evidence="3">Gh-67</strain>
    </source>
</reference>
<dbReference type="InterPro" id="IPR036761">
    <property type="entry name" value="TTHA0802/YceI-like_sf"/>
</dbReference>
<dbReference type="EMBL" id="FNCG01000007">
    <property type="protein sequence ID" value="SDH20381.1"/>
    <property type="molecule type" value="Genomic_DNA"/>
</dbReference>
<organism evidence="2 3">
    <name type="scientific">Mucilaginibacter gossypii</name>
    <dbReference type="NCBI Taxonomy" id="551996"/>
    <lineage>
        <taxon>Bacteria</taxon>
        <taxon>Pseudomonadati</taxon>
        <taxon>Bacteroidota</taxon>
        <taxon>Sphingobacteriia</taxon>
        <taxon>Sphingobacteriales</taxon>
        <taxon>Sphingobacteriaceae</taxon>
        <taxon>Mucilaginibacter</taxon>
    </lineage>
</organism>
<protein>
    <submittedName>
        <fullName evidence="2">Polyisoprenoid-binding protein YceI</fullName>
    </submittedName>
</protein>
<dbReference type="PANTHER" id="PTHR34406">
    <property type="entry name" value="PROTEIN YCEI"/>
    <property type="match status" value="1"/>
</dbReference>
<dbReference type="Proteomes" id="UP000199705">
    <property type="component" value="Unassembled WGS sequence"/>
</dbReference>
<dbReference type="SMART" id="SM00867">
    <property type="entry name" value="YceI"/>
    <property type="match status" value="1"/>
</dbReference>
<dbReference type="SUPFAM" id="SSF101874">
    <property type="entry name" value="YceI-like"/>
    <property type="match status" value="1"/>
</dbReference>
<gene>
    <name evidence="2" type="ORF">SAMN05192573_107199</name>
</gene>